<accession>A0AAU8I0K2</accession>
<reference evidence="1" key="1">
    <citation type="submission" date="2024-06" db="EMBL/GenBank/DDBJ databases">
        <title>High activity and specificity of bacteriophage cocktails against carbapenem-resistant Klebsiella pneumoniae belonging to high-risk clones CG258 and ST307.</title>
        <authorList>
            <person name="Jimenez Quiceno J."/>
            <person name="Salazar Ospina L."/>
            <person name="Tellez Carrasquilla S."/>
        </authorList>
    </citation>
    <scope>NUCLEOTIDE SEQUENCE</scope>
</reference>
<evidence type="ECO:0000313" key="1">
    <source>
        <dbReference type="EMBL" id="XCI78212.1"/>
    </source>
</evidence>
<name>A0AAU8I0K2_9CAUD</name>
<dbReference type="EMBL" id="PP895363">
    <property type="protein sequence ID" value="XCI78212.1"/>
    <property type="molecule type" value="Genomic_DNA"/>
</dbReference>
<organism evidence="1">
    <name type="scientific">Klebsiella phage FKP3</name>
    <dbReference type="NCBI Taxonomy" id="3231233"/>
    <lineage>
        <taxon>Viruses</taxon>
        <taxon>Duplodnaviria</taxon>
        <taxon>Heunggongvirae</taxon>
        <taxon>Uroviricota</taxon>
        <taxon>Caudoviricetes</taxon>
        <taxon>Stephanstirmvirinae</taxon>
        <taxon>Justusliebigvirus</taxon>
    </lineage>
</organism>
<protein>
    <submittedName>
        <fullName evidence="1">Uncharacterized protein</fullName>
    </submittedName>
</protein>
<proteinExistence type="predicted"/>
<sequence length="80" mass="9237">MNIFTEQRMGTPITEDERFAISTELNNLEALYHDEAWIGKEVAACTDLMGSWDRDLVLLCLEHDINMLRRTLETGIVTEH</sequence>